<dbReference type="InterPro" id="IPR036259">
    <property type="entry name" value="MFS_trans_sf"/>
</dbReference>
<evidence type="ECO:0000256" key="5">
    <source>
        <dbReference type="SAM" id="Phobius"/>
    </source>
</evidence>
<feature type="transmembrane region" description="Helical" evidence="5">
    <location>
        <begin position="95"/>
        <end position="115"/>
    </location>
</feature>
<feature type="transmembrane region" description="Helical" evidence="5">
    <location>
        <begin position="360"/>
        <end position="379"/>
    </location>
</feature>
<proteinExistence type="predicted"/>
<dbReference type="PANTHER" id="PTHR23514:SF13">
    <property type="entry name" value="INNER MEMBRANE PROTEIN YBJJ"/>
    <property type="match status" value="1"/>
</dbReference>
<feature type="transmembrane region" description="Helical" evidence="5">
    <location>
        <begin position="42"/>
        <end position="61"/>
    </location>
</feature>
<dbReference type="InterPro" id="IPR011701">
    <property type="entry name" value="MFS"/>
</dbReference>
<dbReference type="CDD" id="cd17393">
    <property type="entry name" value="MFS_MosC_like"/>
    <property type="match status" value="1"/>
</dbReference>
<feature type="transmembrane region" description="Helical" evidence="5">
    <location>
        <begin position="136"/>
        <end position="157"/>
    </location>
</feature>
<feature type="transmembrane region" description="Helical" evidence="5">
    <location>
        <begin position="243"/>
        <end position="260"/>
    </location>
</feature>
<feature type="transmembrane region" description="Helical" evidence="5">
    <location>
        <begin position="200"/>
        <end position="223"/>
    </location>
</feature>
<accession>A0ABQ2QZC7</accession>
<organism evidence="7 8">
    <name type="scientific">Shewanella litoralis</name>
    <dbReference type="NCBI Taxonomy" id="2282700"/>
    <lineage>
        <taxon>Bacteria</taxon>
        <taxon>Pseudomonadati</taxon>
        <taxon>Pseudomonadota</taxon>
        <taxon>Gammaproteobacteria</taxon>
        <taxon>Alteromonadales</taxon>
        <taxon>Shewanellaceae</taxon>
        <taxon>Shewanella</taxon>
    </lineage>
</organism>
<evidence type="ECO:0000256" key="1">
    <source>
        <dbReference type="ARBA" id="ARBA00004141"/>
    </source>
</evidence>
<evidence type="ECO:0000256" key="3">
    <source>
        <dbReference type="ARBA" id="ARBA00022989"/>
    </source>
</evidence>
<dbReference type="Proteomes" id="UP000619118">
    <property type="component" value="Unassembled WGS sequence"/>
</dbReference>
<dbReference type="InterPro" id="IPR051788">
    <property type="entry name" value="MFS_Transporter"/>
</dbReference>
<name>A0ABQ2QZC7_9GAMM</name>
<feature type="domain" description="Major facilitator superfamily (MFS) profile" evidence="6">
    <location>
        <begin position="1"/>
        <end position="383"/>
    </location>
</feature>
<evidence type="ECO:0000256" key="2">
    <source>
        <dbReference type="ARBA" id="ARBA00022692"/>
    </source>
</evidence>
<reference evidence="8" key="1">
    <citation type="journal article" date="2019" name="Int. J. Syst. Evol. Microbiol.">
        <title>The Global Catalogue of Microorganisms (GCM) 10K type strain sequencing project: providing services to taxonomists for standard genome sequencing and annotation.</title>
        <authorList>
            <consortium name="The Broad Institute Genomics Platform"/>
            <consortium name="The Broad Institute Genome Sequencing Center for Infectious Disease"/>
            <person name="Wu L."/>
            <person name="Ma J."/>
        </authorList>
    </citation>
    <scope>NUCLEOTIDE SEQUENCE [LARGE SCALE GENOMIC DNA]</scope>
    <source>
        <strain evidence="8">JCM 32306</strain>
    </source>
</reference>
<feature type="transmembrane region" description="Helical" evidence="5">
    <location>
        <begin position="327"/>
        <end position="348"/>
    </location>
</feature>
<dbReference type="PROSITE" id="PS50850">
    <property type="entry name" value="MFS"/>
    <property type="match status" value="1"/>
</dbReference>
<comment type="caution">
    <text evidence="7">The sequence shown here is derived from an EMBL/GenBank/DDBJ whole genome shotgun (WGS) entry which is preliminary data.</text>
</comment>
<comment type="subcellular location">
    <subcellularLocation>
        <location evidence="1">Membrane</location>
        <topology evidence="1">Multi-pass membrane protein</topology>
    </subcellularLocation>
</comment>
<evidence type="ECO:0000259" key="6">
    <source>
        <dbReference type="PROSITE" id="PS50850"/>
    </source>
</evidence>
<keyword evidence="4 5" id="KW-0472">Membrane</keyword>
<evidence type="ECO:0000256" key="4">
    <source>
        <dbReference type="ARBA" id="ARBA00023136"/>
    </source>
</evidence>
<gene>
    <name evidence="7" type="ORF">GCM10009411_02380</name>
</gene>
<feature type="transmembrane region" description="Helical" evidence="5">
    <location>
        <begin position="68"/>
        <end position="89"/>
    </location>
</feature>
<keyword evidence="2 5" id="KW-0812">Transmembrane</keyword>
<evidence type="ECO:0000313" key="7">
    <source>
        <dbReference type="EMBL" id="GGQ04723.1"/>
    </source>
</evidence>
<dbReference type="EMBL" id="BMQX01000001">
    <property type="protein sequence ID" value="GGQ04723.1"/>
    <property type="molecule type" value="Genomic_DNA"/>
</dbReference>
<feature type="transmembrane region" description="Helical" evidence="5">
    <location>
        <begin position="272"/>
        <end position="290"/>
    </location>
</feature>
<feature type="transmembrane region" description="Helical" evidence="5">
    <location>
        <begin position="296"/>
        <end position="315"/>
    </location>
</feature>
<feature type="transmembrane region" description="Helical" evidence="5">
    <location>
        <begin position="163"/>
        <end position="188"/>
    </location>
</feature>
<dbReference type="InterPro" id="IPR020846">
    <property type="entry name" value="MFS_dom"/>
</dbReference>
<sequence length="385" mass="40873">MPSLKNNIYAVTLLFIFNGCLFGSWAAKVPFFKQSFGLDEQTLSIFLLLLALGAVVSFPLAGKLSDKLGVQAVSKLAYVLYPIPFISLALSSNSIALAVSLFCFGFLHGAMDVVMNSWAAKTESLSNRKLMPFFHAMFSLGAGIGAAGAVLFIWAGASTLMHFVIVSALFVPFYMLFHQSGLITLVAASTQASSATSHATLPKVFLVSIGLIAMSCALGEGAIADWSAVIMRQAFATDMSFAAWAYAVFSIFMVLARLLGHVFIEKCGVSQTVRGCALFSLVGVLIIILVQSPALALVGFALMGIGYSVVVPLVFSKAASINEHKSGVAIAFVAAFAYGGMLCGPVVIGVLAHHTSLKEALYLLAILPVYIFITAYLLSPKYRIS</sequence>
<dbReference type="SUPFAM" id="SSF103473">
    <property type="entry name" value="MFS general substrate transporter"/>
    <property type="match status" value="1"/>
</dbReference>
<dbReference type="RefSeq" id="WP_160052069.1">
    <property type="nucleotide sequence ID" value="NZ_BMQX01000001.1"/>
</dbReference>
<dbReference type="Gene3D" id="1.20.1250.20">
    <property type="entry name" value="MFS general substrate transporter like domains"/>
    <property type="match status" value="2"/>
</dbReference>
<dbReference type="PANTHER" id="PTHR23514">
    <property type="entry name" value="BYPASS OF STOP CODON PROTEIN 6"/>
    <property type="match status" value="1"/>
</dbReference>
<keyword evidence="3 5" id="KW-1133">Transmembrane helix</keyword>
<evidence type="ECO:0000313" key="8">
    <source>
        <dbReference type="Proteomes" id="UP000619118"/>
    </source>
</evidence>
<protein>
    <submittedName>
        <fullName evidence="7">Transporter y4wD</fullName>
    </submittedName>
</protein>
<keyword evidence="8" id="KW-1185">Reference proteome</keyword>
<dbReference type="Pfam" id="PF07690">
    <property type="entry name" value="MFS_1"/>
    <property type="match status" value="2"/>
</dbReference>